<evidence type="ECO:0000313" key="2">
    <source>
        <dbReference type="EMBL" id="SIS62050.1"/>
    </source>
</evidence>
<dbReference type="Proteomes" id="UP000186795">
    <property type="component" value="Unassembled WGS sequence"/>
</dbReference>
<keyword evidence="2" id="KW-0489">Methyltransferase</keyword>
<dbReference type="Gene3D" id="3.40.50.150">
    <property type="entry name" value="Vaccinia Virus protein VP39"/>
    <property type="match status" value="1"/>
</dbReference>
<accession>A0A1N7KKU2</accession>
<sequence length="257" mass="29064">MDAAKDRVRDQYQRSGDGYRESVIHAKGKDLEWIAEEIGPSSPPLLALDIATGAGHTAFVLSRVCRRVVGLDITPRMLEIAAEEADRRGLDNITWFEGDAENLPLPDRLFDLVTSRIAPHHFPHPEQAFAEARRVLVPGGRLILVDNIVPDDSATDRILNEVETLRDPSHQRVFPIVGWTRLLEAAGFSTVAHVRSWETPVQWREWMDRARTPTPSREQAWKLLQTAPESVQQKLGFDPTADDPTLILRKGMWICRK</sequence>
<dbReference type="InterPro" id="IPR013216">
    <property type="entry name" value="Methyltransf_11"/>
</dbReference>
<protein>
    <submittedName>
        <fullName evidence="2">Methyltransferase domain-containing protein</fullName>
    </submittedName>
</protein>
<dbReference type="PANTHER" id="PTHR43591">
    <property type="entry name" value="METHYLTRANSFERASE"/>
    <property type="match status" value="1"/>
</dbReference>
<proteinExistence type="predicted"/>
<dbReference type="Pfam" id="PF08241">
    <property type="entry name" value="Methyltransf_11"/>
    <property type="match status" value="1"/>
</dbReference>
<dbReference type="OrthoDB" id="43862at2"/>
<name>A0A1N7KKU2_9BACL</name>
<evidence type="ECO:0000259" key="1">
    <source>
        <dbReference type="Pfam" id="PF08241"/>
    </source>
</evidence>
<feature type="domain" description="Methyltransferase type 11" evidence="1">
    <location>
        <begin position="48"/>
        <end position="144"/>
    </location>
</feature>
<dbReference type="InterPro" id="IPR029063">
    <property type="entry name" value="SAM-dependent_MTases_sf"/>
</dbReference>
<dbReference type="SUPFAM" id="SSF53335">
    <property type="entry name" value="S-adenosyl-L-methionine-dependent methyltransferases"/>
    <property type="match status" value="1"/>
</dbReference>
<dbReference type="GO" id="GO:0008757">
    <property type="term" value="F:S-adenosylmethionine-dependent methyltransferase activity"/>
    <property type="evidence" value="ECO:0007669"/>
    <property type="project" value="InterPro"/>
</dbReference>
<dbReference type="PANTHER" id="PTHR43591:SF24">
    <property type="entry name" value="2-METHOXY-6-POLYPRENYL-1,4-BENZOQUINOL METHYLASE, MITOCHONDRIAL"/>
    <property type="match status" value="1"/>
</dbReference>
<dbReference type="CDD" id="cd02440">
    <property type="entry name" value="AdoMet_MTases"/>
    <property type="match status" value="1"/>
</dbReference>
<gene>
    <name evidence="2" type="ORF">SAMN05421790_103127</name>
</gene>
<keyword evidence="2" id="KW-0808">Transferase</keyword>
<reference evidence="3" key="1">
    <citation type="submission" date="2017-01" db="EMBL/GenBank/DDBJ databases">
        <authorList>
            <person name="Varghese N."/>
            <person name="Submissions S."/>
        </authorList>
    </citation>
    <scope>NUCLEOTIDE SEQUENCE [LARGE SCALE GENOMIC DNA]</scope>
    <source>
        <strain evidence="3">DSM 45196</strain>
    </source>
</reference>
<organism evidence="2 3">
    <name type="scientific">Kroppenstedtia eburnea</name>
    <dbReference type="NCBI Taxonomy" id="714067"/>
    <lineage>
        <taxon>Bacteria</taxon>
        <taxon>Bacillati</taxon>
        <taxon>Bacillota</taxon>
        <taxon>Bacilli</taxon>
        <taxon>Bacillales</taxon>
        <taxon>Thermoactinomycetaceae</taxon>
        <taxon>Kroppenstedtia</taxon>
    </lineage>
</organism>
<dbReference type="RefSeq" id="WP_076524051.1">
    <property type="nucleotide sequence ID" value="NZ_CP048103.1"/>
</dbReference>
<dbReference type="EMBL" id="FTOD01000003">
    <property type="protein sequence ID" value="SIS62050.1"/>
    <property type="molecule type" value="Genomic_DNA"/>
</dbReference>
<keyword evidence="3" id="KW-1185">Reference proteome</keyword>
<dbReference type="AlphaFoldDB" id="A0A1N7KKU2"/>
<dbReference type="GO" id="GO:0032259">
    <property type="term" value="P:methylation"/>
    <property type="evidence" value="ECO:0007669"/>
    <property type="project" value="UniProtKB-KW"/>
</dbReference>
<evidence type="ECO:0000313" key="3">
    <source>
        <dbReference type="Proteomes" id="UP000186795"/>
    </source>
</evidence>